<dbReference type="Proteomes" id="UP000198356">
    <property type="component" value="Unassembled WGS sequence"/>
</dbReference>
<sequence length="74" mass="7693">MIPPITGASFPSGYYDGGPYSGIQLRTPPTPAAQAADTVHISAQALAAQASYRRATERKTIAETASDFALPAVQ</sequence>
<proteinExistence type="predicted"/>
<dbReference type="RefSeq" id="WP_089406430.1">
    <property type="nucleotide sequence ID" value="NZ_FZOU01000001.1"/>
</dbReference>
<dbReference type="AlphaFoldDB" id="A0A239CSG2"/>
<accession>A0A239CSG2</accession>
<keyword evidence="2" id="KW-1185">Reference proteome</keyword>
<organism evidence="1 2">
    <name type="scientific">Granulicella rosea</name>
    <dbReference type="NCBI Taxonomy" id="474952"/>
    <lineage>
        <taxon>Bacteria</taxon>
        <taxon>Pseudomonadati</taxon>
        <taxon>Acidobacteriota</taxon>
        <taxon>Terriglobia</taxon>
        <taxon>Terriglobales</taxon>
        <taxon>Acidobacteriaceae</taxon>
        <taxon>Granulicella</taxon>
    </lineage>
</organism>
<gene>
    <name evidence="1" type="ORF">SAMN05421770_10185</name>
</gene>
<dbReference type="EMBL" id="FZOU01000001">
    <property type="protein sequence ID" value="SNS23027.1"/>
    <property type="molecule type" value="Genomic_DNA"/>
</dbReference>
<reference evidence="1 2" key="1">
    <citation type="submission" date="2017-06" db="EMBL/GenBank/DDBJ databases">
        <authorList>
            <person name="Kim H.J."/>
            <person name="Triplett B.A."/>
        </authorList>
    </citation>
    <scope>NUCLEOTIDE SEQUENCE [LARGE SCALE GENOMIC DNA]</scope>
    <source>
        <strain evidence="1 2">DSM 18704</strain>
    </source>
</reference>
<evidence type="ECO:0000313" key="1">
    <source>
        <dbReference type="EMBL" id="SNS23027.1"/>
    </source>
</evidence>
<name>A0A239CSG2_9BACT</name>
<protein>
    <submittedName>
        <fullName evidence="1">Uncharacterized protein</fullName>
    </submittedName>
</protein>
<evidence type="ECO:0000313" key="2">
    <source>
        <dbReference type="Proteomes" id="UP000198356"/>
    </source>
</evidence>